<dbReference type="RefSeq" id="WP_187482094.1">
    <property type="nucleotide sequence ID" value="NZ_CP060695.1"/>
</dbReference>
<proteinExistence type="predicted"/>
<keyword evidence="1" id="KW-0808">Transferase</keyword>
<dbReference type="AlphaFoldDB" id="A0A7G9L982"/>
<dbReference type="EMBL" id="CP060695">
    <property type="protein sequence ID" value="QNM85181.1"/>
    <property type="molecule type" value="Genomic_DNA"/>
</dbReference>
<dbReference type="Proteomes" id="UP000515808">
    <property type="component" value="Chromosome"/>
</dbReference>
<evidence type="ECO:0000313" key="2">
    <source>
        <dbReference type="Proteomes" id="UP000515808"/>
    </source>
</evidence>
<reference evidence="1 2" key="1">
    <citation type="submission" date="2020-08" db="EMBL/GenBank/DDBJ databases">
        <title>Polaribacter sp. L12M9 isolated from gut of the Korean scallop.</title>
        <authorList>
            <person name="Jeong Y.S."/>
        </authorList>
    </citation>
    <scope>NUCLEOTIDE SEQUENCE [LARGE SCALE GENOMIC DNA]</scope>
    <source>
        <strain evidence="1 2">L12M9</strain>
    </source>
</reference>
<name>A0A7G9L982_9FLAO</name>
<sequence>MKLIRQKYNYHVSLDTVEEFEKIILSDKSVTSVNEKNKFFSKVLFQLWNKLTVKKNDNLSIKPKSEITKTPLLAILMGPDFSKCFPYFIFHKNTSLYLFDAWPEKQKIIIKFLNFFKVKNVFFTSSQTTEIIKSKVPNTNCYWIPEGILAESYKSYQYKDKTIDVLALGRRHNIYHEKIVSHLEENNKLYLYEKEKGKIIFPTRDGFIDGLAKSKISICVPSNITHPERSGNIETMTIRYLQSMASKCIILGHAPKEMITLFGYNPVIEIDYNDPENQILSILNNYEDYYSLIEKNYNTVLKNHTWTNRWETMKEILNKNVPS</sequence>
<gene>
    <name evidence="1" type="ORF">H9W90_13440</name>
</gene>
<keyword evidence="2" id="KW-1185">Reference proteome</keyword>
<dbReference type="KEGG" id="ppec:H9W90_13440"/>
<evidence type="ECO:0000313" key="1">
    <source>
        <dbReference type="EMBL" id="QNM85181.1"/>
    </source>
</evidence>
<accession>A0A7G9L982</accession>
<protein>
    <submittedName>
        <fullName evidence="1">Glycosyltransferase family 1 protein</fullName>
    </submittedName>
</protein>
<organism evidence="1 2">
    <name type="scientific">Polaribacter pectinis</name>
    <dbReference type="NCBI Taxonomy" id="2738844"/>
    <lineage>
        <taxon>Bacteria</taxon>
        <taxon>Pseudomonadati</taxon>
        <taxon>Bacteroidota</taxon>
        <taxon>Flavobacteriia</taxon>
        <taxon>Flavobacteriales</taxon>
        <taxon>Flavobacteriaceae</taxon>
    </lineage>
</organism>
<dbReference type="GO" id="GO:0016740">
    <property type="term" value="F:transferase activity"/>
    <property type="evidence" value="ECO:0007669"/>
    <property type="project" value="UniProtKB-KW"/>
</dbReference>